<dbReference type="PROSITE" id="PS50879">
    <property type="entry name" value="RNASE_H_1"/>
    <property type="match status" value="1"/>
</dbReference>
<keyword evidence="3" id="KW-1185">Reference proteome</keyword>
<dbReference type="Proteomes" id="UP000799118">
    <property type="component" value="Unassembled WGS sequence"/>
</dbReference>
<dbReference type="GO" id="GO:0003676">
    <property type="term" value="F:nucleic acid binding"/>
    <property type="evidence" value="ECO:0007669"/>
    <property type="project" value="InterPro"/>
</dbReference>
<organism evidence="2 3">
    <name type="scientific">Gymnopus androsaceus JB14</name>
    <dbReference type="NCBI Taxonomy" id="1447944"/>
    <lineage>
        <taxon>Eukaryota</taxon>
        <taxon>Fungi</taxon>
        <taxon>Dikarya</taxon>
        <taxon>Basidiomycota</taxon>
        <taxon>Agaricomycotina</taxon>
        <taxon>Agaricomycetes</taxon>
        <taxon>Agaricomycetidae</taxon>
        <taxon>Agaricales</taxon>
        <taxon>Marasmiineae</taxon>
        <taxon>Omphalotaceae</taxon>
        <taxon>Gymnopus</taxon>
    </lineage>
</organism>
<accession>A0A6A4HIK1</accession>
<sequence length="336" mass="38415">MEVENDGLLKATMASLRKRKTITNLHWVKGHAGIDGNEKADELANEGRLKQAPDTVNIEVENIWKLSGAKLSKVTQSLAYKFIRQKKMKTRAYQKALDRRATNMGIGRAKASAVEICGKTPSDGAVWKSMHHRDISRKIRNFLWMTAHSGYKVGEYWETIPTYENRAPCRNCGVTENMDHILFECQAPGQKEIWELAEKLWENKVSPWIKPHLGIILSCGLTDFKDENENHLTGDSRLYRILVSECAHLIWKLRCEWVINEKDPPSANEIRNRWLWTIESRLKLDRLLTSSKFGKKKLSKKVVSDTWKEVVSDQDFLSGELLGEVGVLVGRRVGMG</sequence>
<dbReference type="AlphaFoldDB" id="A0A6A4HIK1"/>
<dbReference type="InterPro" id="IPR002156">
    <property type="entry name" value="RNaseH_domain"/>
</dbReference>
<dbReference type="InterPro" id="IPR012337">
    <property type="entry name" value="RNaseH-like_sf"/>
</dbReference>
<name>A0A6A4HIK1_9AGAR</name>
<proteinExistence type="predicted"/>
<protein>
    <recommendedName>
        <fullName evidence="1">RNase H type-1 domain-containing protein</fullName>
    </recommendedName>
</protein>
<evidence type="ECO:0000313" key="2">
    <source>
        <dbReference type="EMBL" id="KAE9397361.1"/>
    </source>
</evidence>
<reference evidence="2" key="1">
    <citation type="journal article" date="2019" name="Environ. Microbiol.">
        <title>Fungal ecological strategies reflected in gene transcription - a case study of two litter decomposers.</title>
        <authorList>
            <person name="Barbi F."/>
            <person name="Kohler A."/>
            <person name="Barry K."/>
            <person name="Baskaran P."/>
            <person name="Daum C."/>
            <person name="Fauchery L."/>
            <person name="Ihrmark K."/>
            <person name="Kuo A."/>
            <person name="LaButti K."/>
            <person name="Lipzen A."/>
            <person name="Morin E."/>
            <person name="Grigoriev I.V."/>
            <person name="Henrissat B."/>
            <person name="Lindahl B."/>
            <person name="Martin F."/>
        </authorList>
    </citation>
    <scope>NUCLEOTIDE SEQUENCE</scope>
    <source>
        <strain evidence="2">JB14</strain>
    </source>
</reference>
<dbReference type="SUPFAM" id="SSF53098">
    <property type="entry name" value="Ribonuclease H-like"/>
    <property type="match status" value="1"/>
</dbReference>
<evidence type="ECO:0000259" key="1">
    <source>
        <dbReference type="PROSITE" id="PS50879"/>
    </source>
</evidence>
<dbReference type="InterPro" id="IPR036397">
    <property type="entry name" value="RNaseH_sf"/>
</dbReference>
<evidence type="ECO:0000313" key="3">
    <source>
        <dbReference type="Proteomes" id="UP000799118"/>
    </source>
</evidence>
<feature type="domain" description="RNase H type-1" evidence="1">
    <location>
        <begin position="1"/>
        <end position="49"/>
    </location>
</feature>
<dbReference type="Gene3D" id="3.30.420.10">
    <property type="entry name" value="Ribonuclease H-like superfamily/Ribonuclease H"/>
    <property type="match status" value="1"/>
</dbReference>
<dbReference type="Pfam" id="PF00075">
    <property type="entry name" value="RNase_H"/>
    <property type="match status" value="1"/>
</dbReference>
<dbReference type="EMBL" id="ML769498">
    <property type="protein sequence ID" value="KAE9397361.1"/>
    <property type="molecule type" value="Genomic_DNA"/>
</dbReference>
<dbReference type="GO" id="GO:0004523">
    <property type="term" value="F:RNA-DNA hybrid ribonuclease activity"/>
    <property type="evidence" value="ECO:0007669"/>
    <property type="project" value="InterPro"/>
</dbReference>
<gene>
    <name evidence="2" type="ORF">BT96DRAFT_957931</name>
</gene>
<dbReference type="OrthoDB" id="2752996at2759"/>